<organism evidence="1 2">
    <name type="scientific">Dissostichus eleginoides</name>
    <name type="common">Patagonian toothfish</name>
    <name type="synonym">Dissostichus amissus</name>
    <dbReference type="NCBI Taxonomy" id="100907"/>
    <lineage>
        <taxon>Eukaryota</taxon>
        <taxon>Metazoa</taxon>
        <taxon>Chordata</taxon>
        <taxon>Craniata</taxon>
        <taxon>Vertebrata</taxon>
        <taxon>Euteleostomi</taxon>
        <taxon>Actinopterygii</taxon>
        <taxon>Neopterygii</taxon>
        <taxon>Teleostei</taxon>
        <taxon>Neoteleostei</taxon>
        <taxon>Acanthomorphata</taxon>
        <taxon>Eupercaria</taxon>
        <taxon>Perciformes</taxon>
        <taxon>Notothenioidei</taxon>
        <taxon>Nototheniidae</taxon>
        <taxon>Dissostichus</taxon>
    </lineage>
</organism>
<keyword evidence="2" id="KW-1185">Reference proteome</keyword>
<dbReference type="EMBL" id="JASDAP010000015">
    <property type="protein sequence ID" value="KAK1891330.1"/>
    <property type="molecule type" value="Genomic_DNA"/>
</dbReference>
<reference evidence="1" key="1">
    <citation type="submission" date="2023-04" db="EMBL/GenBank/DDBJ databases">
        <title>Chromosome-level genome of Chaenocephalus aceratus.</title>
        <authorList>
            <person name="Park H."/>
        </authorList>
    </citation>
    <scope>NUCLEOTIDE SEQUENCE</scope>
    <source>
        <strain evidence="1">DE</strain>
        <tissue evidence="1">Muscle</tissue>
    </source>
</reference>
<evidence type="ECO:0000313" key="2">
    <source>
        <dbReference type="Proteomes" id="UP001228049"/>
    </source>
</evidence>
<evidence type="ECO:0000313" key="1">
    <source>
        <dbReference type="EMBL" id="KAK1891330.1"/>
    </source>
</evidence>
<sequence length="96" mass="10405">MHLGMFHADADVFLMLSMQNNLPGGPVLSPQSLTSPKAMEPSGAELCPLSHCQMSDGMKAEIVMQKQQGGLDLVVVEKLFYSFPTGETDGFRLFAT</sequence>
<name>A0AAD9BWP8_DISEL</name>
<gene>
    <name evidence="1" type="ORF">KUDE01_010158</name>
</gene>
<proteinExistence type="predicted"/>
<dbReference type="Proteomes" id="UP001228049">
    <property type="component" value="Unassembled WGS sequence"/>
</dbReference>
<comment type="caution">
    <text evidence="1">The sequence shown here is derived from an EMBL/GenBank/DDBJ whole genome shotgun (WGS) entry which is preliminary data.</text>
</comment>
<protein>
    <submittedName>
        <fullName evidence="1">Transcription factor MYC2</fullName>
    </submittedName>
</protein>
<accession>A0AAD9BWP8</accession>
<dbReference type="AlphaFoldDB" id="A0AAD9BWP8"/>